<evidence type="ECO:0000259" key="2">
    <source>
        <dbReference type="PROSITE" id="PS50846"/>
    </source>
</evidence>
<sequence length="110" mass="11048">MKKTLLLGLAVVAMTGGGVALALGGTANDRPAASSAQTQAQTTFTIENMTCATCPITVRKAMEGVAGVSAVSVDFNAKTARATYDPRRTTAAAIAAASTNAGYPARAVQN</sequence>
<feature type="signal peptide" evidence="1">
    <location>
        <begin position="1"/>
        <end position="22"/>
    </location>
</feature>
<reference evidence="4" key="1">
    <citation type="journal article" date="2019" name="Int. J. Syst. Evol. Microbiol.">
        <title>The Global Catalogue of Microorganisms (GCM) 10K type strain sequencing project: providing services to taxonomists for standard genome sequencing and annotation.</title>
        <authorList>
            <consortium name="The Broad Institute Genomics Platform"/>
            <consortium name="The Broad Institute Genome Sequencing Center for Infectious Disease"/>
            <person name="Wu L."/>
            <person name="Ma J."/>
        </authorList>
    </citation>
    <scope>NUCLEOTIDE SEQUENCE [LARGE SCALE GENOMIC DNA]</scope>
    <source>
        <strain evidence="4">CGMCC 1.6784</strain>
    </source>
</reference>
<dbReference type="Proteomes" id="UP000605099">
    <property type="component" value="Unassembled WGS sequence"/>
</dbReference>
<name>A0ABQ2JPI5_9SPHN</name>
<feature type="domain" description="HMA" evidence="2">
    <location>
        <begin position="40"/>
        <end position="106"/>
    </location>
</feature>
<feature type="chain" id="PRO_5045629548" evidence="1">
    <location>
        <begin position="23"/>
        <end position="110"/>
    </location>
</feature>
<evidence type="ECO:0000256" key="1">
    <source>
        <dbReference type="SAM" id="SignalP"/>
    </source>
</evidence>
<comment type="caution">
    <text evidence="3">The sequence shown here is derived from an EMBL/GenBank/DDBJ whole genome shotgun (WGS) entry which is preliminary data.</text>
</comment>
<evidence type="ECO:0000313" key="4">
    <source>
        <dbReference type="Proteomes" id="UP000605099"/>
    </source>
</evidence>
<dbReference type="Gene3D" id="3.30.70.100">
    <property type="match status" value="1"/>
</dbReference>
<proteinExistence type="predicted"/>
<keyword evidence="1" id="KW-0732">Signal</keyword>
<dbReference type="RefSeq" id="WP_188819883.1">
    <property type="nucleotide sequence ID" value="NZ_BMLK01000010.1"/>
</dbReference>
<dbReference type="EMBL" id="BMLK01000010">
    <property type="protein sequence ID" value="GGN51162.1"/>
    <property type="molecule type" value="Genomic_DNA"/>
</dbReference>
<keyword evidence="4" id="KW-1185">Reference proteome</keyword>
<dbReference type="PROSITE" id="PS50846">
    <property type="entry name" value="HMA_2"/>
    <property type="match status" value="1"/>
</dbReference>
<dbReference type="SUPFAM" id="SSF55008">
    <property type="entry name" value="HMA, heavy metal-associated domain"/>
    <property type="match status" value="1"/>
</dbReference>
<dbReference type="CDD" id="cd00371">
    <property type="entry name" value="HMA"/>
    <property type="match status" value="1"/>
</dbReference>
<dbReference type="Pfam" id="PF00403">
    <property type="entry name" value="HMA"/>
    <property type="match status" value="1"/>
</dbReference>
<gene>
    <name evidence="3" type="primary">merP</name>
    <name evidence="3" type="ORF">GCM10011349_23450</name>
</gene>
<organism evidence="3 4">
    <name type="scientific">Novosphingobium indicum</name>
    <dbReference type="NCBI Taxonomy" id="462949"/>
    <lineage>
        <taxon>Bacteria</taxon>
        <taxon>Pseudomonadati</taxon>
        <taxon>Pseudomonadota</taxon>
        <taxon>Alphaproteobacteria</taxon>
        <taxon>Sphingomonadales</taxon>
        <taxon>Sphingomonadaceae</taxon>
        <taxon>Novosphingobium</taxon>
    </lineage>
</organism>
<evidence type="ECO:0000313" key="3">
    <source>
        <dbReference type="EMBL" id="GGN51162.1"/>
    </source>
</evidence>
<accession>A0ABQ2JPI5</accession>
<protein>
    <submittedName>
        <fullName evidence="3">Periplasmic mercury ion-binding protein</fullName>
    </submittedName>
</protein>
<dbReference type="InterPro" id="IPR036163">
    <property type="entry name" value="HMA_dom_sf"/>
</dbReference>
<dbReference type="InterPro" id="IPR006121">
    <property type="entry name" value="HMA_dom"/>
</dbReference>